<reference evidence="3 4" key="1">
    <citation type="journal article" date="2020" name="IScience">
        <title>Genome Sequencing of the Endangered Kingdonia uniflora (Circaeasteraceae, Ranunculales) Reveals Potential Mechanisms of Evolutionary Specialization.</title>
        <authorList>
            <person name="Sun Y."/>
            <person name="Deng T."/>
            <person name="Zhang A."/>
            <person name="Moore M.J."/>
            <person name="Landis J.B."/>
            <person name="Lin N."/>
            <person name="Zhang H."/>
            <person name="Zhang X."/>
            <person name="Huang J."/>
            <person name="Zhang X."/>
            <person name="Sun H."/>
            <person name="Wang H."/>
        </authorList>
    </citation>
    <scope>NUCLEOTIDE SEQUENCE [LARGE SCALE GENOMIC DNA]</scope>
    <source>
        <strain evidence="3">TB1705</strain>
        <tissue evidence="3">Leaf</tissue>
    </source>
</reference>
<proteinExistence type="predicted"/>
<dbReference type="InterPro" id="IPR038824">
    <property type="entry name" value="SHOC1-like"/>
</dbReference>
<feature type="non-terminal residue" evidence="3">
    <location>
        <position position="1"/>
    </location>
</feature>
<evidence type="ECO:0000313" key="4">
    <source>
        <dbReference type="Proteomes" id="UP000541444"/>
    </source>
</evidence>
<dbReference type="EMBL" id="JACGCM010000105">
    <property type="protein sequence ID" value="KAF6176398.1"/>
    <property type="molecule type" value="Genomic_DNA"/>
</dbReference>
<organism evidence="3 4">
    <name type="scientific">Kingdonia uniflora</name>
    <dbReference type="NCBI Taxonomy" id="39325"/>
    <lineage>
        <taxon>Eukaryota</taxon>
        <taxon>Viridiplantae</taxon>
        <taxon>Streptophyta</taxon>
        <taxon>Embryophyta</taxon>
        <taxon>Tracheophyta</taxon>
        <taxon>Spermatophyta</taxon>
        <taxon>Magnoliopsida</taxon>
        <taxon>Ranunculales</taxon>
        <taxon>Circaeasteraceae</taxon>
        <taxon>Kingdonia</taxon>
    </lineage>
</organism>
<evidence type="ECO:0000313" key="3">
    <source>
        <dbReference type="EMBL" id="KAF6176398.1"/>
    </source>
</evidence>
<keyword evidence="2" id="KW-0472">Membrane</keyword>
<gene>
    <name evidence="3" type="ORF">GIB67_010846</name>
</gene>
<dbReference type="PANTHER" id="PTHR35764:SF1">
    <property type="entry name" value="PROTEIN SHORTAGE IN CHIASMATA 1"/>
    <property type="match status" value="1"/>
</dbReference>
<dbReference type="Proteomes" id="UP000541444">
    <property type="component" value="Unassembled WGS sequence"/>
</dbReference>
<feature type="region of interest" description="Disordered" evidence="1">
    <location>
        <begin position="608"/>
        <end position="652"/>
    </location>
</feature>
<name>A0A7J7PB49_9MAGN</name>
<dbReference type="PANTHER" id="PTHR35764">
    <property type="entry name" value="PROTEIN SHORTAGE IN CHIASMATA 1"/>
    <property type="match status" value="1"/>
</dbReference>
<dbReference type="AlphaFoldDB" id="A0A7J7PB49"/>
<sequence>MLTLSLGMAVVDVIDFDEIDSTTLFEDDFERAPEGEAFVGVVIVILMIGVVRFAWFDFDGERDTPDRICLYMWQKGTESGNGDAVLARIPAGVFHVPGYVVHGGIPRLVQIVEKANMHINDDNKDDMPLQLRRQFLLEEITPRSTSSYGGTPLSNAIHLSKLQQGLPWTVELLNNIKEKSIMHQKSRLSDTTDACYGYPNSVERIAKRKSLSMLDCYRYQGGGRNPKRIFKQKFQKQSLIPELFGSYKSEKASCSLTPAYTSMDKRASQKLSFGGWERKSKVNWSGVLENIQGRCGKRDLNGAQDVNFFTGKNPDIVLIVFPSSCYDTYYANKIGTISNSNLIKMNLPILNLLQEPLYKENNSLGNEGMNDLASSLRKLMQNPFVNITPIISRTTPAIRNEDNLALHGIQVSIGHPMEELKEQSGQEHRAVCPWGSIKIAEGNEINKTVVTGETVEHPNLVGLQQSKEDQDMENSPLHVKIPESTFITNKPTQSFADMVRGRRNTLAEATSLLYVEMRGDTLFVSIPTGEYLVDIDLSKLIPNHVFIDVEGKLINQEILLDRVPKFCNHYKNVGHNIAECKVILRPVRGEQKKVIKPVKNVGTTKRIGNSKVAPSEEGVQSKPEMEKNLQGPPNTHAYIQDNSAIDSERPLN</sequence>
<evidence type="ECO:0000256" key="2">
    <source>
        <dbReference type="SAM" id="Phobius"/>
    </source>
</evidence>
<accession>A0A7J7PB49</accession>
<keyword evidence="2" id="KW-1133">Transmembrane helix</keyword>
<comment type="caution">
    <text evidence="3">The sequence shown here is derived from an EMBL/GenBank/DDBJ whole genome shotgun (WGS) entry which is preliminary data.</text>
</comment>
<dbReference type="GO" id="GO:0000712">
    <property type="term" value="P:resolution of meiotic recombination intermediates"/>
    <property type="evidence" value="ECO:0007669"/>
    <property type="project" value="TreeGrafter"/>
</dbReference>
<evidence type="ECO:0000256" key="1">
    <source>
        <dbReference type="SAM" id="MobiDB-lite"/>
    </source>
</evidence>
<keyword evidence="4" id="KW-1185">Reference proteome</keyword>
<feature type="transmembrane region" description="Helical" evidence="2">
    <location>
        <begin position="37"/>
        <end position="55"/>
    </location>
</feature>
<keyword evidence="2" id="KW-0812">Transmembrane</keyword>
<protein>
    <submittedName>
        <fullName evidence="3">Uncharacterized protein</fullName>
    </submittedName>
</protein>